<accession>A0A7K3RCQ8</accession>
<organism evidence="3 4">
    <name type="scientific">Streptomyces anulatus</name>
    <name type="common">Streptomyces chrysomallus</name>
    <dbReference type="NCBI Taxonomy" id="1892"/>
    <lineage>
        <taxon>Bacteria</taxon>
        <taxon>Bacillati</taxon>
        <taxon>Actinomycetota</taxon>
        <taxon>Actinomycetes</taxon>
        <taxon>Kitasatosporales</taxon>
        <taxon>Streptomycetaceae</taxon>
        <taxon>Streptomyces</taxon>
    </lineage>
</organism>
<feature type="chain" id="PRO_5029830318" description="Lipoprotein" evidence="2">
    <location>
        <begin position="23"/>
        <end position="214"/>
    </location>
</feature>
<dbReference type="RefSeq" id="WP_164218172.1">
    <property type="nucleotide sequence ID" value="NZ_JAAGMS010000200.1"/>
</dbReference>
<evidence type="ECO:0000256" key="2">
    <source>
        <dbReference type="SAM" id="SignalP"/>
    </source>
</evidence>
<proteinExistence type="predicted"/>
<feature type="region of interest" description="Disordered" evidence="1">
    <location>
        <begin position="33"/>
        <end position="68"/>
    </location>
</feature>
<feature type="signal peptide" evidence="2">
    <location>
        <begin position="1"/>
        <end position="22"/>
    </location>
</feature>
<gene>
    <name evidence="3" type="ORF">G3I58_18355</name>
</gene>
<evidence type="ECO:0000313" key="3">
    <source>
        <dbReference type="EMBL" id="NEB99924.1"/>
    </source>
</evidence>
<keyword evidence="2" id="KW-0732">Signal</keyword>
<protein>
    <recommendedName>
        <fullName evidence="5">Lipoprotein</fullName>
    </recommendedName>
</protein>
<evidence type="ECO:0000313" key="4">
    <source>
        <dbReference type="Proteomes" id="UP000470951"/>
    </source>
</evidence>
<dbReference type="AlphaFoldDB" id="A0A7K3RCQ8"/>
<dbReference type="Proteomes" id="UP000470951">
    <property type="component" value="Unassembled WGS sequence"/>
</dbReference>
<comment type="caution">
    <text evidence="3">The sequence shown here is derived from an EMBL/GenBank/DDBJ whole genome shotgun (WGS) entry which is preliminary data.</text>
</comment>
<name>A0A7K3RCQ8_STRAQ</name>
<evidence type="ECO:0008006" key="5">
    <source>
        <dbReference type="Google" id="ProtNLM"/>
    </source>
</evidence>
<sequence length="214" mass="22311">MSIPTTTAGLRLAAFVAVPVLALTVACGGNDGITGTRSHDTVADVPAPKSEPSEAGSTPGTPSAKPAGKSAFFDAQVVFVRCMRTEGGYKDYPDPKLSGHLDWEKVNEIGSRPGHNEGIKAGRNNACLDELQAALAAEPKRDQQKAYESMLAHAQCMRDNGISRFTNPVMSGGNAVPGGDPNPASPVYAPDSPAYKEARAACKSKLLDGLDGMQ</sequence>
<reference evidence="3 4" key="1">
    <citation type="submission" date="2020-01" db="EMBL/GenBank/DDBJ databases">
        <title>Insect and environment-associated Actinomycetes.</title>
        <authorList>
            <person name="Currrie C."/>
            <person name="Chevrette M."/>
            <person name="Carlson C."/>
            <person name="Stubbendieck R."/>
            <person name="Wendt-Pienkowski E."/>
        </authorList>
    </citation>
    <scope>NUCLEOTIDE SEQUENCE [LARGE SCALE GENOMIC DNA]</scope>
    <source>
        <strain evidence="3 4">SID7903</strain>
    </source>
</reference>
<dbReference type="EMBL" id="JAAGMS010000200">
    <property type="protein sequence ID" value="NEB99924.1"/>
    <property type="molecule type" value="Genomic_DNA"/>
</dbReference>
<evidence type="ECO:0000256" key="1">
    <source>
        <dbReference type="SAM" id="MobiDB-lite"/>
    </source>
</evidence>